<dbReference type="Proteomes" id="UP001381693">
    <property type="component" value="Unassembled WGS sequence"/>
</dbReference>
<feature type="compositionally biased region" description="Low complexity" evidence="1">
    <location>
        <begin position="24"/>
        <end position="48"/>
    </location>
</feature>
<protein>
    <submittedName>
        <fullName evidence="2">Uncharacterized protein</fullName>
    </submittedName>
</protein>
<feature type="region of interest" description="Disordered" evidence="1">
    <location>
        <begin position="24"/>
        <end position="101"/>
    </location>
</feature>
<reference evidence="2 3" key="1">
    <citation type="submission" date="2023-11" db="EMBL/GenBank/DDBJ databases">
        <title>Halocaridina rubra genome assembly.</title>
        <authorList>
            <person name="Smith C."/>
        </authorList>
    </citation>
    <scope>NUCLEOTIDE SEQUENCE [LARGE SCALE GENOMIC DNA]</scope>
    <source>
        <strain evidence="2">EP-1</strain>
        <tissue evidence="2">Whole</tissue>
    </source>
</reference>
<sequence>MINATDVSRGAEWAKAQRVGSTLSLTSEMEMSESSSHSSLASVASSTAGGQHSVRPKTRAGSTRRPRINSQGRKTASSTSRSRAQPAVVKTSSLEAASESE</sequence>
<accession>A0AAN8XMT2</accession>
<proteinExistence type="predicted"/>
<gene>
    <name evidence="2" type="ORF">SK128_025933</name>
</gene>
<dbReference type="EMBL" id="JAXCGZ010004077">
    <property type="protein sequence ID" value="KAK7082319.1"/>
    <property type="molecule type" value="Genomic_DNA"/>
</dbReference>
<name>A0AAN8XMT2_HALRR</name>
<evidence type="ECO:0000313" key="2">
    <source>
        <dbReference type="EMBL" id="KAK7082319.1"/>
    </source>
</evidence>
<keyword evidence="3" id="KW-1185">Reference proteome</keyword>
<evidence type="ECO:0000313" key="3">
    <source>
        <dbReference type="Proteomes" id="UP001381693"/>
    </source>
</evidence>
<feature type="compositionally biased region" description="Basic residues" evidence="1">
    <location>
        <begin position="54"/>
        <end position="67"/>
    </location>
</feature>
<dbReference type="AlphaFoldDB" id="A0AAN8XMT2"/>
<organism evidence="2 3">
    <name type="scientific">Halocaridina rubra</name>
    <name type="common">Hawaiian red shrimp</name>
    <dbReference type="NCBI Taxonomy" id="373956"/>
    <lineage>
        <taxon>Eukaryota</taxon>
        <taxon>Metazoa</taxon>
        <taxon>Ecdysozoa</taxon>
        <taxon>Arthropoda</taxon>
        <taxon>Crustacea</taxon>
        <taxon>Multicrustacea</taxon>
        <taxon>Malacostraca</taxon>
        <taxon>Eumalacostraca</taxon>
        <taxon>Eucarida</taxon>
        <taxon>Decapoda</taxon>
        <taxon>Pleocyemata</taxon>
        <taxon>Caridea</taxon>
        <taxon>Atyoidea</taxon>
        <taxon>Atyidae</taxon>
        <taxon>Halocaridina</taxon>
    </lineage>
</organism>
<feature type="compositionally biased region" description="Low complexity" evidence="1">
    <location>
        <begin position="75"/>
        <end position="84"/>
    </location>
</feature>
<evidence type="ECO:0000256" key="1">
    <source>
        <dbReference type="SAM" id="MobiDB-lite"/>
    </source>
</evidence>
<comment type="caution">
    <text evidence="2">The sequence shown here is derived from an EMBL/GenBank/DDBJ whole genome shotgun (WGS) entry which is preliminary data.</text>
</comment>